<dbReference type="OrthoDB" id="5195005at2"/>
<dbReference type="SUPFAM" id="SSF50249">
    <property type="entry name" value="Nucleic acid-binding proteins"/>
    <property type="match status" value="1"/>
</dbReference>
<accession>A0A238Z0B2</accession>
<proteinExistence type="predicted"/>
<dbReference type="EMBL" id="FZNO01000023">
    <property type="protein sequence ID" value="SNR76269.1"/>
    <property type="molecule type" value="Genomic_DNA"/>
</dbReference>
<keyword evidence="3" id="KW-1185">Reference proteome</keyword>
<dbReference type="AlphaFoldDB" id="A0A238Z0B2"/>
<evidence type="ECO:0000256" key="1">
    <source>
        <dbReference type="SAM" id="MobiDB-lite"/>
    </source>
</evidence>
<sequence>MARSGTSVGTVIRWDGDEGTGLVEAPGCPGDCWVEAAALHPSARGTLRAGQVVEVEWTDTGAGAHPVRADRVTPRDDLQATPGG</sequence>
<reference evidence="2 3" key="1">
    <citation type="submission" date="2017-06" db="EMBL/GenBank/DDBJ databases">
        <authorList>
            <person name="Kim H.J."/>
            <person name="Triplett B.A."/>
        </authorList>
    </citation>
    <scope>NUCLEOTIDE SEQUENCE [LARGE SCALE GENOMIC DNA]</scope>
    <source>
        <strain evidence="2 3">DSM 44272</strain>
    </source>
</reference>
<evidence type="ECO:0000313" key="3">
    <source>
        <dbReference type="Proteomes" id="UP000198403"/>
    </source>
</evidence>
<dbReference type="RefSeq" id="WP_089338063.1">
    <property type="nucleotide sequence ID" value="NZ_FZNO01000023.1"/>
</dbReference>
<gene>
    <name evidence="2" type="ORF">SAMN06272737_12370</name>
</gene>
<name>A0A238Z0B2_9ACTN</name>
<dbReference type="Proteomes" id="UP000198403">
    <property type="component" value="Unassembled WGS sequence"/>
</dbReference>
<dbReference type="InterPro" id="IPR012340">
    <property type="entry name" value="NA-bd_OB-fold"/>
</dbReference>
<feature type="compositionally biased region" description="Basic and acidic residues" evidence="1">
    <location>
        <begin position="67"/>
        <end position="78"/>
    </location>
</feature>
<evidence type="ECO:0000313" key="2">
    <source>
        <dbReference type="EMBL" id="SNR76269.1"/>
    </source>
</evidence>
<organism evidence="2 3">
    <name type="scientific">Blastococcus mobilis</name>
    <dbReference type="NCBI Taxonomy" id="1938746"/>
    <lineage>
        <taxon>Bacteria</taxon>
        <taxon>Bacillati</taxon>
        <taxon>Actinomycetota</taxon>
        <taxon>Actinomycetes</taxon>
        <taxon>Geodermatophilales</taxon>
        <taxon>Geodermatophilaceae</taxon>
        <taxon>Blastococcus</taxon>
    </lineage>
</organism>
<protein>
    <submittedName>
        <fullName evidence="2">Cold shock protein, CspA family</fullName>
    </submittedName>
</protein>
<feature type="region of interest" description="Disordered" evidence="1">
    <location>
        <begin position="60"/>
        <end position="84"/>
    </location>
</feature>